<keyword evidence="3" id="KW-1185">Reference proteome</keyword>
<proteinExistence type="predicted"/>
<dbReference type="KEGG" id="nsn:EXE58_14965"/>
<dbReference type="OrthoDB" id="3786861at2"/>
<dbReference type="EMBL" id="CP038436">
    <property type="protein sequence ID" value="QBX56636.1"/>
    <property type="molecule type" value="Genomic_DNA"/>
</dbReference>
<evidence type="ECO:0000313" key="2">
    <source>
        <dbReference type="EMBL" id="QBX56636.1"/>
    </source>
</evidence>
<evidence type="ECO:0000313" key="3">
    <source>
        <dbReference type="Proteomes" id="UP000294853"/>
    </source>
</evidence>
<keyword evidence="1" id="KW-0812">Transmembrane</keyword>
<dbReference type="Proteomes" id="UP000294853">
    <property type="component" value="Chromosome"/>
</dbReference>
<keyword evidence="1" id="KW-1133">Transmembrane helix</keyword>
<keyword evidence="1" id="KW-0472">Membrane</keyword>
<sequence>MPDPSTDTPAGGQPTPAELEAEIAVQREQLAATVDGLAAKLDVKSRARDKVAHLKNSATTADGSPRPEVLAALGSLVAMAVVVLVWRRRR</sequence>
<dbReference type="Pfam" id="PF12277">
    <property type="entry name" value="DUF3618"/>
    <property type="match status" value="1"/>
</dbReference>
<organism evidence="2 3">
    <name type="scientific">Nocardioides seonyuensis</name>
    <dbReference type="NCBI Taxonomy" id="2518371"/>
    <lineage>
        <taxon>Bacteria</taxon>
        <taxon>Bacillati</taxon>
        <taxon>Actinomycetota</taxon>
        <taxon>Actinomycetes</taxon>
        <taxon>Propionibacteriales</taxon>
        <taxon>Nocardioidaceae</taxon>
        <taxon>Nocardioides</taxon>
    </lineage>
</organism>
<feature type="transmembrane region" description="Helical" evidence="1">
    <location>
        <begin position="69"/>
        <end position="86"/>
    </location>
</feature>
<dbReference type="AlphaFoldDB" id="A0A4P7IH49"/>
<gene>
    <name evidence="2" type="ORF">EXE58_14965</name>
</gene>
<reference evidence="2 3" key="1">
    <citation type="submission" date="2019-03" db="EMBL/GenBank/DDBJ databases">
        <title>Three New Species of Nocardioides, Nocardioides euryhalodurans sp. nov., Nocardioides seonyuensis sp. nov. and Nocardioides eburneoflavus sp. nov. Iolated from Soil.</title>
        <authorList>
            <person name="Roh S.G."/>
            <person name="Lee C."/>
            <person name="Kim M.-K."/>
            <person name="Kim S.B."/>
        </authorList>
    </citation>
    <scope>NUCLEOTIDE SEQUENCE [LARGE SCALE GENOMIC DNA]</scope>
    <source>
        <strain evidence="2 3">MMS17-SY207-3</strain>
    </source>
</reference>
<protein>
    <submittedName>
        <fullName evidence="2">DUF3618 domain-containing protein</fullName>
    </submittedName>
</protein>
<dbReference type="InterPro" id="IPR022062">
    <property type="entry name" value="DUF3618"/>
</dbReference>
<evidence type="ECO:0000256" key="1">
    <source>
        <dbReference type="SAM" id="Phobius"/>
    </source>
</evidence>
<accession>A0A4P7IH49</accession>
<dbReference type="RefSeq" id="WP_135268622.1">
    <property type="nucleotide sequence ID" value="NZ_CP038436.1"/>
</dbReference>
<name>A0A4P7IH49_9ACTN</name>